<evidence type="ECO:0000313" key="2">
    <source>
        <dbReference type="EMBL" id="KKT90088.1"/>
    </source>
</evidence>
<evidence type="ECO:0000313" key="3">
    <source>
        <dbReference type="Proteomes" id="UP000033966"/>
    </source>
</evidence>
<comment type="caution">
    <text evidence="2">The sequence shown here is derived from an EMBL/GenBank/DDBJ whole genome shotgun (WGS) entry which is preliminary data.</text>
</comment>
<feature type="domain" description="Aminoglycoside phosphotransferase" evidence="1">
    <location>
        <begin position="33"/>
        <end position="226"/>
    </location>
</feature>
<protein>
    <recommendedName>
        <fullName evidence="1">Aminoglycoside phosphotransferase domain-containing protein</fullName>
    </recommendedName>
</protein>
<dbReference type="InterPro" id="IPR051678">
    <property type="entry name" value="AGP_Transferase"/>
</dbReference>
<dbReference type="Pfam" id="PF01636">
    <property type="entry name" value="APH"/>
    <property type="match status" value="1"/>
</dbReference>
<name>A0A0G1L2T9_9BACT</name>
<dbReference type="AlphaFoldDB" id="A0A0G1L2T9"/>
<dbReference type="Gene3D" id="3.30.200.150">
    <property type="match status" value="1"/>
</dbReference>
<reference evidence="2 3" key="1">
    <citation type="journal article" date="2015" name="Nature">
        <title>rRNA introns, odd ribosomes, and small enigmatic genomes across a large radiation of phyla.</title>
        <authorList>
            <person name="Brown C.T."/>
            <person name="Hug L.A."/>
            <person name="Thomas B.C."/>
            <person name="Sharon I."/>
            <person name="Castelle C.J."/>
            <person name="Singh A."/>
            <person name="Wilkins M.J."/>
            <person name="Williams K.H."/>
            <person name="Banfield J.F."/>
        </authorList>
    </citation>
    <scope>NUCLEOTIDE SEQUENCE [LARGE SCALE GENOMIC DNA]</scope>
</reference>
<dbReference type="PANTHER" id="PTHR21310">
    <property type="entry name" value="AMINOGLYCOSIDE PHOSPHOTRANSFERASE-RELATED-RELATED"/>
    <property type="match status" value="1"/>
</dbReference>
<organism evidence="2 3">
    <name type="scientific">Candidatus Jorgensenbacteria bacterium GW2011_GWA2_45_13</name>
    <dbReference type="NCBI Taxonomy" id="1618662"/>
    <lineage>
        <taxon>Bacteria</taxon>
        <taxon>Candidatus Joergenseniibacteriota</taxon>
    </lineage>
</organism>
<proteinExistence type="predicted"/>
<dbReference type="SUPFAM" id="SSF56112">
    <property type="entry name" value="Protein kinase-like (PK-like)"/>
    <property type="match status" value="1"/>
</dbReference>
<dbReference type="Proteomes" id="UP000033966">
    <property type="component" value="Unassembled WGS sequence"/>
</dbReference>
<dbReference type="InterPro" id="IPR011009">
    <property type="entry name" value="Kinase-like_dom_sf"/>
</dbReference>
<dbReference type="PANTHER" id="PTHR21310:SF15">
    <property type="entry name" value="AMINOGLYCOSIDE PHOSPHOTRANSFERASE DOMAIN-CONTAINING PROTEIN"/>
    <property type="match status" value="1"/>
</dbReference>
<dbReference type="Gene3D" id="3.90.1200.10">
    <property type="match status" value="1"/>
</dbReference>
<dbReference type="EMBL" id="LCKF01000044">
    <property type="protein sequence ID" value="KKT90088.1"/>
    <property type="molecule type" value="Genomic_DNA"/>
</dbReference>
<gene>
    <name evidence="2" type="ORF">UW92_C0044G0002</name>
</gene>
<sequence>MRDSHAKIRLLKKKLPWLKYEHFKPAFSGTHHNVAISENYVVRERNNEPQLVRREAKFLQQLRHPLVPKIAWVGKVGQSIVLVENRLPGATLDKRWKQLPRAVRFRIVRQIVGFLKFLREHPSRSVYSVATGKRYPSFTNYLTQQTTQHIALIKKYKPARALLEKITAVVTDFTLLKLFTTKLIAVHGDLINHNLLTDGKNLTGVLDFELSLFGDLDYDLCRLFYYQECATAYHEQGRDINFEAAYIGQLTGVIIKSSLIKSQDQFGRKYQLMRAFFILGALAWAVNSDRPRKNVKELEVLWNKYRVKRSIA</sequence>
<dbReference type="InterPro" id="IPR002575">
    <property type="entry name" value="Aminoglycoside_PTrfase"/>
</dbReference>
<accession>A0A0G1L2T9</accession>
<evidence type="ECO:0000259" key="1">
    <source>
        <dbReference type="Pfam" id="PF01636"/>
    </source>
</evidence>